<organism evidence="1 2">
    <name type="scientific">Hufsiella arboris</name>
    <dbReference type="NCBI Taxonomy" id="2695275"/>
    <lineage>
        <taxon>Bacteria</taxon>
        <taxon>Pseudomonadati</taxon>
        <taxon>Bacteroidota</taxon>
        <taxon>Sphingobacteriia</taxon>
        <taxon>Sphingobacteriales</taxon>
        <taxon>Sphingobacteriaceae</taxon>
        <taxon>Hufsiella</taxon>
    </lineage>
</organism>
<name>A0A7K1Y6Y6_9SPHI</name>
<dbReference type="RefSeq" id="WP_160843043.1">
    <property type="nucleotide sequence ID" value="NZ_WVHT01000001.1"/>
</dbReference>
<dbReference type="Proteomes" id="UP000466586">
    <property type="component" value="Unassembled WGS sequence"/>
</dbReference>
<comment type="caution">
    <text evidence="1">The sequence shown here is derived from an EMBL/GenBank/DDBJ whole genome shotgun (WGS) entry which is preliminary data.</text>
</comment>
<sequence length="152" mass="16115">MAAIIVVSMASCKKDPEVGGTAVQDMSGDWFVRVNETGPYIALSTFNTSDNAPNLMWVQSTGLKSGSTAIGIKGKVSIDYSSKVMSATGVQNIAATKTTIPVFDVAGKIIANGTKGFKSGTPTDSIYFDLKINSTQYRVSGYHKTGFMEDLP</sequence>
<dbReference type="InterPro" id="IPR024404">
    <property type="entry name" value="Lipid-bd_put"/>
</dbReference>
<dbReference type="AlphaFoldDB" id="A0A7K1Y6Y6"/>
<protein>
    <submittedName>
        <fullName evidence="1">Uncharacterized protein</fullName>
    </submittedName>
</protein>
<gene>
    <name evidence="1" type="ORF">GS399_02770</name>
</gene>
<reference evidence="1 2" key="1">
    <citation type="submission" date="2019-11" db="EMBL/GenBank/DDBJ databases">
        <title>Pedobacter sp. HMF7647 Genome sequencing and assembly.</title>
        <authorList>
            <person name="Kang H."/>
            <person name="Kim H."/>
            <person name="Joh K."/>
        </authorList>
    </citation>
    <scope>NUCLEOTIDE SEQUENCE [LARGE SCALE GENOMIC DNA]</scope>
    <source>
        <strain evidence="1 2">HMF7647</strain>
    </source>
</reference>
<accession>A0A7K1Y6Y6</accession>
<keyword evidence="2" id="KW-1185">Reference proteome</keyword>
<proteinExistence type="predicted"/>
<dbReference type="Gene3D" id="2.40.128.220">
    <property type="match status" value="1"/>
</dbReference>
<evidence type="ECO:0000313" key="2">
    <source>
        <dbReference type="Proteomes" id="UP000466586"/>
    </source>
</evidence>
<evidence type="ECO:0000313" key="1">
    <source>
        <dbReference type="EMBL" id="MXV49879.1"/>
    </source>
</evidence>
<dbReference type="InterPro" id="IPR038668">
    <property type="entry name" value="Lipid-bd_sf"/>
</dbReference>
<dbReference type="EMBL" id="WVHT01000001">
    <property type="protein sequence ID" value="MXV49879.1"/>
    <property type="molecule type" value="Genomic_DNA"/>
</dbReference>
<dbReference type="Pfam" id="PF12888">
    <property type="entry name" value="Lipid_bd"/>
    <property type="match status" value="1"/>
</dbReference>